<dbReference type="Proteomes" id="UP000030816">
    <property type="component" value="Unassembled WGS sequence"/>
</dbReference>
<organism evidence="2 3">
    <name type="scientific">Metarhizium album (strain ARSEF 1941)</name>
    <dbReference type="NCBI Taxonomy" id="1081103"/>
    <lineage>
        <taxon>Eukaryota</taxon>
        <taxon>Fungi</taxon>
        <taxon>Dikarya</taxon>
        <taxon>Ascomycota</taxon>
        <taxon>Pezizomycotina</taxon>
        <taxon>Sordariomycetes</taxon>
        <taxon>Hypocreomycetidae</taxon>
        <taxon>Hypocreales</taxon>
        <taxon>Clavicipitaceae</taxon>
        <taxon>Metarhizium</taxon>
    </lineage>
</organism>
<accession>A0A0B2X673</accession>
<dbReference type="STRING" id="1081103.A0A0B2X673"/>
<feature type="region of interest" description="Disordered" evidence="1">
    <location>
        <begin position="131"/>
        <end position="164"/>
    </location>
</feature>
<feature type="region of interest" description="Disordered" evidence="1">
    <location>
        <begin position="15"/>
        <end position="68"/>
    </location>
</feature>
<evidence type="ECO:0000313" key="2">
    <source>
        <dbReference type="EMBL" id="KHO01884.1"/>
    </source>
</evidence>
<dbReference type="EMBL" id="AZHE01000001">
    <property type="protein sequence ID" value="KHO01884.1"/>
    <property type="molecule type" value="Genomic_DNA"/>
</dbReference>
<evidence type="ECO:0000256" key="1">
    <source>
        <dbReference type="SAM" id="MobiDB-lite"/>
    </source>
</evidence>
<gene>
    <name evidence="2" type="ORF">MAM_00885</name>
</gene>
<dbReference type="GeneID" id="63735340"/>
<proteinExistence type="predicted"/>
<sequence>MRLFEALARLVENQERLDRAGRSFHQSPKTESSSKRTKPRCATPDLPSEEQRRKDRGREMRRDYHRSYPYRQFKDQLVEEQRRITAARFRETRGDVSGALGSLASNQNDYRLAEETVMECWAKQGIWNDKRQPKGRSWRRRHEEPLALDADDKRDSESYSLFHL</sequence>
<dbReference type="AlphaFoldDB" id="A0A0B2X673"/>
<dbReference type="RefSeq" id="XP_040682949.1">
    <property type="nucleotide sequence ID" value="XM_040819684.1"/>
</dbReference>
<feature type="compositionally biased region" description="Basic and acidic residues" evidence="1">
    <location>
        <begin position="141"/>
        <end position="157"/>
    </location>
</feature>
<dbReference type="OrthoDB" id="5401786at2759"/>
<reference evidence="2 3" key="1">
    <citation type="journal article" date="2014" name="Proc. Natl. Acad. Sci. U.S.A.">
        <title>Trajectory and genomic determinants of fungal-pathogen speciation and host adaptation.</title>
        <authorList>
            <person name="Hu X."/>
            <person name="Xiao G."/>
            <person name="Zheng P."/>
            <person name="Shang Y."/>
            <person name="Su Y."/>
            <person name="Zhang X."/>
            <person name="Liu X."/>
            <person name="Zhan S."/>
            <person name="St Leger R.J."/>
            <person name="Wang C."/>
        </authorList>
    </citation>
    <scope>NUCLEOTIDE SEQUENCE [LARGE SCALE GENOMIC DNA]</scope>
    <source>
        <strain evidence="2 3">ARSEF 1941</strain>
    </source>
</reference>
<feature type="compositionally biased region" description="Basic and acidic residues" evidence="1">
    <location>
        <begin position="49"/>
        <end position="68"/>
    </location>
</feature>
<name>A0A0B2X673_METAS</name>
<comment type="caution">
    <text evidence="2">The sequence shown here is derived from an EMBL/GenBank/DDBJ whole genome shotgun (WGS) entry which is preliminary data.</text>
</comment>
<dbReference type="HOGENOM" id="CLU_1619411_0_0_1"/>
<evidence type="ECO:0000313" key="3">
    <source>
        <dbReference type="Proteomes" id="UP000030816"/>
    </source>
</evidence>
<keyword evidence="3" id="KW-1185">Reference proteome</keyword>
<protein>
    <submittedName>
        <fullName evidence="2">Uncharacterized protein</fullName>
    </submittedName>
</protein>